<feature type="chain" id="PRO_5040977839" evidence="2">
    <location>
        <begin position="23"/>
        <end position="357"/>
    </location>
</feature>
<accession>A0A9X0XGJ7</accession>
<organism evidence="3 4">
    <name type="scientific">Aquariibacter lacus</name>
    <dbReference type="NCBI Taxonomy" id="2801332"/>
    <lineage>
        <taxon>Bacteria</taxon>
        <taxon>Pseudomonadati</taxon>
        <taxon>Pseudomonadota</taxon>
        <taxon>Betaproteobacteria</taxon>
        <taxon>Burkholderiales</taxon>
        <taxon>Sphaerotilaceae</taxon>
        <taxon>Aquariibacter</taxon>
    </lineage>
</organism>
<dbReference type="Proteomes" id="UP000643207">
    <property type="component" value="Unassembled WGS sequence"/>
</dbReference>
<comment type="caution">
    <text evidence="3">The sequence shown here is derived from an EMBL/GenBank/DDBJ whole genome shotgun (WGS) entry which is preliminary data.</text>
</comment>
<evidence type="ECO:0000313" key="3">
    <source>
        <dbReference type="EMBL" id="MBL0720532.1"/>
    </source>
</evidence>
<dbReference type="AlphaFoldDB" id="A0A9X0XGJ7"/>
<evidence type="ECO:0000256" key="2">
    <source>
        <dbReference type="SAM" id="SignalP"/>
    </source>
</evidence>
<keyword evidence="4" id="KW-1185">Reference proteome</keyword>
<sequence>MNRLSNVTFILLALMLPNIATSNDGIILVPDKPEQMPAEKHDPAEKVAATKSGAGISALDDQGLKNIFELKEQNERREKATILAKQRLDAALKENPEAKYASVVVLADKPLKKDDSPGKQANDNINFLRDLLVSSAKHGSTKSDVLRPIYGYGYDAITVPDDPSPPGQSKYSHRDITYIATRNPDGSITTRSVTPTDVEEHYRDEQLSLYNGYTESARLAEEKAKNAQDEADRKEKERKAEDDRKKAEQAKKNYEALKKNMDARDESCKKGAAACREANEKLMHKFEAVEKFNRTARCIDFGAIDKAPPAFGPCSAGAPPCMYCSHAKDFSNKSKLDAQTKKIFSTLKKLGSEISIQ</sequence>
<reference evidence="3 4" key="1">
    <citation type="submission" date="2021-01" db="EMBL/GenBank/DDBJ databases">
        <title>Piscinibacter sp. Jin2 Genome sequencing and assembly.</title>
        <authorList>
            <person name="Kim I."/>
        </authorList>
    </citation>
    <scope>NUCLEOTIDE SEQUENCE [LARGE SCALE GENOMIC DNA]</scope>
    <source>
        <strain evidence="3 4">Jin2</strain>
    </source>
</reference>
<protein>
    <submittedName>
        <fullName evidence="3">Uncharacterized protein</fullName>
    </submittedName>
</protein>
<evidence type="ECO:0000313" key="4">
    <source>
        <dbReference type="Proteomes" id="UP000643207"/>
    </source>
</evidence>
<proteinExistence type="predicted"/>
<name>A0A9X0XGJ7_9BURK</name>
<gene>
    <name evidence="3" type="ORF">JI742_11610</name>
</gene>
<dbReference type="RefSeq" id="WP_201827044.1">
    <property type="nucleotide sequence ID" value="NZ_JAERRA010000002.1"/>
</dbReference>
<evidence type="ECO:0000256" key="1">
    <source>
        <dbReference type="SAM" id="MobiDB-lite"/>
    </source>
</evidence>
<dbReference type="EMBL" id="JAERRA010000002">
    <property type="protein sequence ID" value="MBL0720532.1"/>
    <property type="molecule type" value="Genomic_DNA"/>
</dbReference>
<keyword evidence="2" id="KW-0732">Signal</keyword>
<feature type="signal peptide" evidence="2">
    <location>
        <begin position="1"/>
        <end position="22"/>
    </location>
</feature>
<feature type="region of interest" description="Disordered" evidence="1">
    <location>
        <begin position="220"/>
        <end position="249"/>
    </location>
</feature>